<gene>
    <name evidence="2" type="ORF">BDQ12DRAFT_722241</name>
</gene>
<dbReference type="Pfam" id="PF00644">
    <property type="entry name" value="PARP"/>
    <property type="match status" value="1"/>
</dbReference>
<dbReference type="OrthoDB" id="9514740at2759"/>
<dbReference type="InterPro" id="IPR012317">
    <property type="entry name" value="Poly(ADP-ribose)pol_cat_dom"/>
</dbReference>
<evidence type="ECO:0000313" key="2">
    <source>
        <dbReference type="EMBL" id="TFK39364.1"/>
    </source>
</evidence>
<keyword evidence="3" id="KW-1185">Reference proteome</keyword>
<protein>
    <recommendedName>
        <fullName evidence="1">PARP catalytic domain-containing protein</fullName>
    </recommendedName>
</protein>
<dbReference type="Gene3D" id="3.90.228.10">
    <property type="match status" value="1"/>
</dbReference>
<dbReference type="EMBL" id="ML213599">
    <property type="protein sequence ID" value="TFK39364.1"/>
    <property type="molecule type" value="Genomic_DNA"/>
</dbReference>
<dbReference type="Proteomes" id="UP000308652">
    <property type="component" value="Unassembled WGS sequence"/>
</dbReference>
<organism evidence="2 3">
    <name type="scientific">Crucibulum laeve</name>
    <dbReference type="NCBI Taxonomy" id="68775"/>
    <lineage>
        <taxon>Eukaryota</taxon>
        <taxon>Fungi</taxon>
        <taxon>Dikarya</taxon>
        <taxon>Basidiomycota</taxon>
        <taxon>Agaricomycotina</taxon>
        <taxon>Agaricomycetes</taxon>
        <taxon>Agaricomycetidae</taxon>
        <taxon>Agaricales</taxon>
        <taxon>Agaricineae</taxon>
        <taxon>Nidulariaceae</taxon>
        <taxon>Crucibulum</taxon>
    </lineage>
</organism>
<accession>A0A5C3M1V1</accession>
<name>A0A5C3M1V1_9AGAR</name>
<reference evidence="2 3" key="1">
    <citation type="journal article" date="2019" name="Nat. Ecol. Evol.">
        <title>Megaphylogeny resolves global patterns of mushroom evolution.</title>
        <authorList>
            <person name="Varga T."/>
            <person name="Krizsan K."/>
            <person name="Foldi C."/>
            <person name="Dima B."/>
            <person name="Sanchez-Garcia M."/>
            <person name="Sanchez-Ramirez S."/>
            <person name="Szollosi G.J."/>
            <person name="Szarkandi J.G."/>
            <person name="Papp V."/>
            <person name="Albert L."/>
            <person name="Andreopoulos W."/>
            <person name="Angelini C."/>
            <person name="Antonin V."/>
            <person name="Barry K.W."/>
            <person name="Bougher N.L."/>
            <person name="Buchanan P."/>
            <person name="Buyck B."/>
            <person name="Bense V."/>
            <person name="Catcheside P."/>
            <person name="Chovatia M."/>
            <person name="Cooper J."/>
            <person name="Damon W."/>
            <person name="Desjardin D."/>
            <person name="Finy P."/>
            <person name="Geml J."/>
            <person name="Haridas S."/>
            <person name="Hughes K."/>
            <person name="Justo A."/>
            <person name="Karasinski D."/>
            <person name="Kautmanova I."/>
            <person name="Kiss B."/>
            <person name="Kocsube S."/>
            <person name="Kotiranta H."/>
            <person name="LaButti K.M."/>
            <person name="Lechner B.E."/>
            <person name="Liimatainen K."/>
            <person name="Lipzen A."/>
            <person name="Lukacs Z."/>
            <person name="Mihaltcheva S."/>
            <person name="Morgado L.N."/>
            <person name="Niskanen T."/>
            <person name="Noordeloos M.E."/>
            <person name="Ohm R.A."/>
            <person name="Ortiz-Santana B."/>
            <person name="Ovrebo C."/>
            <person name="Racz N."/>
            <person name="Riley R."/>
            <person name="Savchenko A."/>
            <person name="Shiryaev A."/>
            <person name="Soop K."/>
            <person name="Spirin V."/>
            <person name="Szebenyi C."/>
            <person name="Tomsovsky M."/>
            <person name="Tulloss R.E."/>
            <person name="Uehling J."/>
            <person name="Grigoriev I.V."/>
            <person name="Vagvolgyi C."/>
            <person name="Papp T."/>
            <person name="Martin F.M."/>
            <person name="Miettinen O."/>
            <person name="Hibbett D.S."/>
            <person name="Nagy L.G."/>
        </authorList>
    </citation>
    <scope>NUCLEOTIDE SEQUENCE [LARGE SCALE GENOMIC DNA]</scope>
    <source>
        <strain evidence="2 3">CBS 166.37</strain>
    </source>
</reference>
<dbReference type="GO" id="GO:0003950">
    <property type="term" value="F:NAD+ poly-ADP-ribosyltransferase activity"/>
    <property type="evidence" value="ECO:0007669"/>
    <property type="project" value="InterPro"/>
</dbReference>
<evidence type="ECO:0000259" key="1">
    <source>
        <dbReference type="Pfam" id="PF00644"/>
    </source>
</evidence>
<proteinExistence type="predicted"/>
<evidence type="ECO:0000313" key="3">
    <source>
        <dbReference type="Proteomes" id="UP000308652"/>
    </source>
</evidence>
<sequence>MPASLIPTSPNSQLYKDAENRFWSDWKGPYTKPSVVNVFYINHQRQQVWNNYDAYSKKVGNEKYMYHGATRACNLGDDNYQVIACQLVNCDVCSILRASIDPLILDPLSKFGLGAYVAPNSSKSANPTRYLKNANPTQSPNLVLLRCAVALGNTYYTKKAMLVTKPPDGYDSAITKLNGGIVKYSESVVFKRDAVLPVEVIVLRFPGSPGIPANPYSNFTKRLKNISGGEFQTGINVPNPYVTLTKVKLCGQMETHHSLFVSV</sequence>
<dbReference type="AlphaFoldDB" id="A0A5C3M1V1"/>
<dbReference type="SUPFAM" id="SSF56399">
    <property type="entry name" value="ADP-ribosylation"/>
    <property type="match status" value="1"/>
</dbReference>
<feature type="domain" description="PARP catalytic" evidence="1">
    <location>
        <begin position="31"/>
        <end position="199"/>
    </location>
</feature>